<evidence type="ECO:0000313" key="6">
    <source>
        <dbReference type="EMBL" id="MEJ5945751.1"/>
    </source>
</evidence>
<evidence type="ECO:0000256" key="1">
    <source>
        <dbReference type="ARBA" id="ARBA00007553"/>
    </source>
</evidence>
<gene>
    <name evidence="6" type="ORF">WDZ17_10660</name>
</gene>
<feature type="chain" id="PRO_5047260420" evidence="3">
    <location>
        <begin position="45"/>
        <end position="748"/>
    </location>
</feature>
<proteinExistence type="inferred from homology"/>
<comment type="similarity">
    <text evidence="1">Belongs to the N-acetylmuramoyl-L-alanine amidase 2 family.</text>
</comment>
<dbReference type="Proteomes" id="UP001387100">
    <property type="component" value="Unassembled WGS sequence"/>
</dbReference>
<dbReference type="EMBL" id="JBBIAA010000011">
    <property type="protein sequence ID" value="MEJ5945751.1"/>
    <property type="molecule type" value="Genomic_DNA"/>
</dbReference>
<keyword evidence="3" id="KW-0732">Signal</keyword>
<organism evidence="6 7">
    <name type="scientific">Pseudokineococcus basanitobsidens</name>
    <dbReference type="NCBI Taxonomy" id="1926649"/>
    <lineage>
        <taxon>Bacteria</taxon>
        <taxon>Bacillati</taxon>
        <taxon>Actinomycetota</taxon>
        <taxon>Actinomycetes</taxon>
        <taxon>Kineosporiales</taxon>
        <taxon>Kineosporiaceae</taxon>
        <taxon>Pseudokineococcus</taxon>
    </lineage>
</organism>
<dbReference type="Pfam" id="PF01510">
    <property type="entry name" value="Amidase_2"/>
    <property type="match status" value="1"/>
</dbReference>
<dbReference type="InterPro" id="IPR028994">
    <property type="entry name" value="Integrin_alpha_N"/>
</dbReference>
<feature type="signal peptide" evidence="3">
    <location>
        <begin position="1"/>
        <end position="44"/>
    </location>
</feature>
<evidence type="ECO:0000313" key="7">
    <source>
        <dbReference type="Proteomes" id="UP001387100"/>
    </source>
</evidence>
<feature type="domain" description="N-acetylmuramoyl-L-alanine amidase" evidence="4">
    <location>
        <begin position="266"/>
        <end position="429"/>
    </location>
</feature>
<dbReference type="SUPFAM" id="SSF55846">
    <property type="entry name" value="N-acetylmuramoyl-L-alanine amidase-like"/>
    <property type="match status" value="1"/>
</dbReference>
<dbReference type="PRINTS" id="PR01217">
    <property type="entry name" value="PRICHEXTENSN"/>
</dbReference>
<dbReference type="RefSeq" id="WP_339575135.1">
    <property type="nucleotide sequence ID" value="NZ_JBBIAA010000011.1"/>
</dbReference>
<dbReference type="SMART" id="SM00701">
    <property type="entry name" value="PGRP"/>
    <property type="match status" value="1"/>
</dbReference>
<dbReference type="PANTHER" id="PTHR11022:SF41">
    <property type="entry name" value="PEPTIDOGLYCAN-RECOGNITION PROTEIN LC-RELATED"/>
    <property type="match status" value="1"/>
</dbReference>
<dbReference type="InterPro" id="IPR002502">
    <property type="entry name" value="Amidase_domain"/>
</dbReference>
<dbReference type="Gene3D" id="3.40.80.10">
    <property type="entry name" value="Peptidoglycan recognition protein-like"/>
    <property type="match status" value="1"/>
</dbReference>
<dbReference type="PANTHER" id="PTHR11022">
    <property type="entry name" value="PEPTIDOGLYCAN RECOGNITION PROTEIN"/>
    <property type="match status" value="1"/>
</dbReference>
<protein>
    <submittedName>
        <fullName evidence="6">Peptidoglycan recognition protein</fullName>
    </submittedName>
</protein>
<reference evidence="6 7" key="1">
    <citation type="journal article" date="2017" name="Int. J. Syst. Evol. Microbiol.">
        <title>Pseudokineococcus basanitobsidens sp. nov., isolated from volcanic rock.</title>
        <authorList>
            <person name="Lee D.W."/>
            <person name="Park M.Y."/>
            <person name="Kim J.J."/>
            <person name="Kim B.S."/>
        </authorList>
    </citation>
    <scope>NUCLEOTIDE SEQUENCE [LARGE SCALE GENOMIC DNA]</scope>
    <source>
        <strain evidence="6 7">DSM 103726</strain>
    </source>
</reference>
<feature type="region of interest" description="Disordered" evidence="2">
    <location>
        <begin position="465"/>
        <end position="525"/>
    </location>
</feature>
<comment type="caution">
    <text evidence="6">The sequence shown here is derived from an EMBL/GenBank/DDBJ whole genome shotgun (WGS) entry which is preliminary data.</text>
</comment>
<evidence type="ECO:0000256" key="2">
    <source>
        <dbReference type="SAM" id="MobiDB-lite"/>
    </source>
</evidence>
<evidence type="ECO:0000259" key="5">
    <source>
        <dbReference type="SMART" id="SM00701"/>
    </source>
</evidence>
<name>A0ABU8RL68_9ACTN</name>
<dbReference type="InterPro" id="IPR015510">
    <property type="entry name" value="PGRP"/>
</dbReference>
<dbReference type="CDD" id="cd06583">
    <property type="entry name" value="PGRP"/>
    <property type="match status" value="1"/>
</dbReference>
<dbReference type="SMART" id="SM00644">
    <property type="entry name" value="Ami_2"/>
    <property type="match status" value="1"/>
</dbReference>
<dbReference type="SUPFAM" id="SSF69318">
    <property type="entry name" value="Integrin alpha N-terminal domain"/>
    <property type="match status" value="1"/>
</dbReference>
<feature type="domain" description="Peptidoglycan recognition protein family" evidence="5">
    <location>
        <begin position="251"/>
        <end position="400"/>
    </location>
</feature>
<accession>A0ABU8RL68</accession>
<evidence type="ECO:0000259" key="4">
    <source>
        <dbReference type="SMART" id="SM00644"/>
    </source>
</evidence>
<dbReference type="InterPro" id="IPR036505">
    <property type="entry name" value="Amidase/PGRP_sf"/>
</dbReference>
<evidence type="ECO:0000256" key="3">
    <source>
        <dbReference type="SAM" id="SignalP"/>
    </source>
</evidence>
<dbReference type="InterPro" id="IPR006619">
    <property type="entry name" value="PGRP_domain_met/bac"/>
</dbReference>
<sequence>MTTTSHPSATARALRRLPLRGPVLVCAAAVTLPLVLVHPGAAGAAPAPAPAPAEAPVAAVEHGPVATSTTSVAVAGVDRAALSALGAVQAASAAGTADRPSPELLTAQVRTTSSFEVAGVTWAPTPGAGRVAVQVRLLEEDGWSRWEPLPVMDEGPDPGTAEAAAAADVVGTAPLVTNGAHGYQLRVDTSTGHAPEDVRLRLVDGGEGDVAAAERRTGARVAASSTLARSSAVPVPVAGAAVGAASSALQPAVVTRADWGADERLARGTTSRNKTVAAMVVHHTASSNGYSTPAQAQQQLRGIYTYHTQSLGWADIGYNFLVDKFGTVYEGRRGSITENVVGAHASGFNTSTMGVSALGNYAEASPSSAMVRSIAQVVAWKLGANGVSPTATTRLTSAGGSTTRFARGTTVTLDTVSGHRQTSFTECPGDLLFAQVPAIRTQAAALIAAAATAVPAPVPTPTPTVPVVTPTPTPTPTVPVVTPTPTPTVPVATPTPTPTVPVVTPTPTPRPTATPAPRPTPAPPVPARAQTLVGDWDGDGRDQVGLFVDGAVSLRRADGTVLRYRFGAAGDVAVVGDWDRDGKDSVGVFRRGTWLLKNRTSTGAADRTFFFGRAGDVPVTGRWDGRTEGIGVVRQGRWLLRTQASAGAVDVSLAFGRATDRPLPGDWDGNGTDTPGLQRGNQRFTLPSLRPGPASPVVFGTSTMVGFVADMDGDRRDGWGVRAPGTSTFLWRGDTRAGAATGTVVFTG</sequence>
<keyword evidence="7" id="KW-1185">Reference proteome</keyword>